<feature type="transmembrane region" description="Helical" evidence="1">
    <location>
        <begin position="238"/>
        <end position="255"/>
    </location>
</feature>
<comment type="caution">
    <text evidence="3">The sequence shown here is derived from an EMBL/GenBank/DDBJ whole genome shotgun (WGS) entry which is preliminary data.</text>
</comment>
<dbReference type="PROSITE" id="PS50850">
    <property type="entry name" value="MFS"/>
    <property type="match status" value="1"/>
</dbReference>
<dbReference type="SUPFAM" id="SSF103473">
    <property type="entry name" value="MFS general substrate transporter"/>
    <property type="match status" value="1"/>
</dbReference>
<gene>
    <name evidence="3" type="ORF">S01H1_10433</name>
</gene>
<dbReference type="InterPro" id="IPR053160">
    <property type="entry name" value="MFS_DHA3_Transporter"/>
</dbReference>
<keyword evidence="1" id="KW-0812">Transmembrane</keyword>
<proteinExistence type="predicted"/>
<feature type="transmembrane region" description="Helical" evidence="1">
    <location>
        <begin position="306"/>
        <end position="323"/>
    </location>
</feature>
<feature type="transmembrane region" description="Helical" evidence="1">
    <location>
        <begin position="275"/>
        <end position="294"/>
    </location>
</feature>
<dbReference type="EMBL" id="BARS01005322">
    <property type="protein sequence ID" value="GAF71624.1"/>
    <property type="molecule type" value="Genomic_DNA"/>
</dbReference>
<accession>X0RS02</accession>
<feature type="non-terminal residue" evidence="3">
    <location>
        <position position="423"/>
    </location>
</feature>
<keyword evidence="1" id="KW-0472">Membrane</keyword>
<evidence type="ECO:0000256" key="1">
    <source>
        <dbReference type="SAM" id="Phobius"/>
    </source>
</evidence>
<keyword evidence="1" id="KW-1133">Transmembrane helix</keyword>
<name>X0RS02_9ZZZZ</name>
<evidence type="ECO:0000259" key="2">
    <source>
        <dbReference type="PROSITE" id="PS50850"/>
    </source>
</evidence>
<feature type="transmembrane region" description="Helical" evidence="1">
    <location>
        <begin position="103"/>
        <end position="125"/>
    </location>
</feature>
<feature type="transmembrane region" description="Helical" evidence="1">
    <location>
        <begin position="46"/>
        <end position="67"/>
    </location>
</feature>
<feature type="transmembrane region" description="Helical" evidence="1">
    <location>
        <begin position="184"/>
        <end position="203"/>
    </location>
</feature>
<organism evidence="3">
    <name type="scientific">marine sediment metagenome</name>
    <dbReference type="NCBI Taxonomy" id="412755"/>
    <lineage>
        <taxon>unclassified sequences</taxon>
        <taxon>metagenomes</taxon>
        <taxon>ecological metagenomes</taxon>
    </lineage>
</organism>
<feature type="transmembrane region" description="Helical" evidence="1">
    <location>
        <begin position="21"/>
        <end position="40"/>
    </location>
</feature>
<dbReference type="InterPro" id="IPR011701">
    <property type="entry name" value="MFS"/>
</dbReference>
<dbReference type="Pfam" id="PF07690">
    <property type="entry name" value="MFS_1"/>
    <property type="match status" value="1"/>
</dbReference>
<feature type="domain" description="Major facilitator superfamily (MFS) profile" evidence="2">
    <location>
        <begin position="13"/>
        <end position="420"/>
    </location>
</feature>
<dbReference type="AlphaFoldDB" id="X0RS02"/>
<dbReference type="PANTHER" id="PTHR23530">
    <property type="entry name" value="TRANSPORT PROTEIN-RELATED"/>
    <property type="match status" value="1"/>
</dbReference>
<dbReference type="PANTHER" id="PTHR23530:SF1">
    <property type="entry name" value="PERMEASE, MAJOR FACILITATOR SUPERFAMILY-RELATED"/>
    <property type="match status" value="1"/>
</dbReference>
<feature type="transmembrane region" description="Helical" evidence="1">
    <location>
        <begin position="366"/>
        <end position="388"/>
    </location>
</feature>
<dbReference type="InterPro" id="IPR020846">
    <property type="entry name" value="MFS_dom"/>
</dbReference>
<protein>
    <recommendedName>
        <fullName evidence="2">Major facilitator superfamily (MFS) profile domain-containing protein</fullName>
    </recommendedName>
</protein>
<feature type="transmembrane region" description="Helical" evidence="1">
    <location>
        <begin position="79"/>
        <end position="97"/>
    </location>
</feature>
<feature type="transmembrane region" description="Helical" evidence="1">
    <location>
        <begin position="394"/>
        <end position="417"/>
    </location>
</feature>
<dbReference type="InterPro" id="IPR036259">
    <property type="entry name" value="MFS_trans_sf"/>
</dbReference>
<dbReference type="Gene3D" id="1.20.1250.20">
    <property type="entry name" value="MFS general substrate transporter like domains"/>
    <property type="match status" value="1"/>
</dbReference>
<feature type="transmembrane region" description="Helical" evidence="1">
    <location>
        <begin position="145"/>
        <end position="164"/>
    </location>
</feature>
<feature type="transmembrane region" description="Helical" evidence="1">
    <location>
        <begin position="329"/>
        <end position="345"/>
    </location>
</feature>
<evidence type="ECO:0000313" key="3">
    <source>
        <dbReference type="EMBL" id="GAF71624.1"/>
    </source>
</evidence>
<sequence>MVKGSIFMNKQQLLKIFIINQTFHWFILGIILPVIALLQLEKGLNLFQIGISMAICSGTVVILELPTGGLSDTIGRKKVYLISLMIKFGAAFVLLIAQDFQGIILGFLLLGMARAFSSGSMDAWFVDEFRLINPKGNLQEALARIGIFIPIGLAVGSLLGGFLPMSFGKITNQIPGLGTYSSNLIAILFFVIIQYLLTSKLIIEEIPPKRKSDFISGFKLLPEVISTSIQYGIKNNTIFLLLLSTFAWGVGFSGLETFWQPQVKNILGSDSQTWIFGALTAGYFFAGSLGNMLITPLCKLFKNNYSLVLFLIRLFMGVLFFILALQNKIAGFTIFYLTLFLYNGMNNAPHATIFNYQIPSEKRSTLLSFESLFLQIGGLSGALIMGYISNSFSITIAWFIGSAVLVLSCFTYLFLFLSKKGIV</sequence>
<reference evidence="3" key="1">
    <citation type="journal article" date="2014" name="Front. Microbiol.">
        <title>High frequency of phylogenetically diverse reductive dehalogenase-homologous genes in deep subseafloor sedimentary metagenomes.</title>
        <authorList>
            <person name="Kawai M."/>
            <person name="Futagami T."/>
            <person name="Toyoda A."/>
            <person name="Takaki Y."/>
            <person name="Nishi S."/>
            <person name="Hori S."/>
            <person name="Arai W."/>
            <person name="Tsubouchi T."/>
            <person name="Morono Y."/>
            <person name="Uchiyama I."/>
            <person name="Ito T."/>
            <person name="Fujiyama A."/>
            <person name="Inagaki F."/>
            <person name="Takami H."/>
        </authorList>
    </citation>
    <scope>NUCLEOTIDE SEQUENCE</scope>
    <source>
        <strain evidence="3">Expedition CK06-06</strain>
    </source>
</reference>
<dbReference type="GO" id="GO:0022857">
    <property type="term" value="F:transmembrane transporter activity"/>
    <property type="evidence" value="ECO:0007669"/>
    <property type="project" value="InterPro"/>
</dbReference>